<feature type="region of interest" description="Disordered" evidence="1">
    <location>
        <begin position="35"/>
        <end position="56"/>
    </location>
</feature>
<dbReference type="EMBL" id="JAODWD010000003">
    <property type="protein sequence ID" value="MCT7659401.1"/>
    <property type="molecule type" value="Genomic_DNA"/>
</dbReference>
<gene>
    <name evidence="2" type="ORF">N4S67_13310</name>
</gene>
<reference evidence="3" key="1">
    <citation type="submission" date="2023-07" db="EMBL/GenBank/DDBJ databases">
        <authorList>
            <person name="Deng Y."/>
            <person name="Zhang Y.-Q."/>
        </authorList>
    </citation>
    <scope>NUCLEOTIDE SEQUENCE [LARGE SCALE GENOMIC DNA]</scope>
    <source>
        <strain evidence="3">CPCC 205710</strain>
    </source>
</reference>
<dbReference type="Proteomes" id="UP001206639">
    <property type="component" value="Unassembled WGS sequence"/>
</dbReference>
<protein>
    <submittedName>
        <fullName evidence="2">Uncharacterized protein</fullName>
    </submittedName>
</protein>
<evidence type="ECO:0000313" key="2">
    <source>
        <dbReference type="EMBL" id="MCT7659401.1"/>
    </source>
</evidence>
<dbReference type="RefSeq" id="WP_260993443.1">
    <property type="nucleotide sequence ID" value="NZ_JAODWD010000003.1"/>
</dbReference>
<evidence type="ECO:0000256" key="1">
    <source>
        <dbReference type="SAM" id="MobiDB-lite"/>
    </source>
</evidence>
<accession>A0ABT2MEI5</accession>
<evidence type="ECO:0000313" key="3">
    <source>
        <dbReference type="Proteomes" id="UP001206639"/>
    </source>
</evidence>
<name>A0ABT2MEI5_9MYCO</name>
<sequence>MTVGFGLLGDVEARNALAAYLPRLRQSLHRALLGAGRPSPLNAAQRATPDHESIQP</sequence>
<organism evidence="2 3">
    <name type="scientific">Mycobacterium deserti</name>
    <dbReference type="NCBI Taxonomy" id="2978347"/>
    <lineage>
        <taxon>Bacteria</taxon>
        <taxon>Bacillati</taxon>
        <taxon>Actinomycetota</taxon>
        <taxon>Actinomycetes</taxon>
        <taxon>Mycobacteriales</taxon>
        <taxon>Mycobacteriaceae</taxon>
        <taxon>Mycobacterium</taxon>
    </lineage>
</organism>
<keyword evidence="3" id="KW-1185">Reference proteome</keyword>
<comment type="caution">
    <text evidence="2">The sequence shown here is derived from an EMBL/GenBank/DDBJ whole genome shotgun (WGS) entry which is preliminary data.</text>
</comment>
<proteinExistence type="predicted"/>